<feature type="transmembrane region" description="Helical" evidence="1">
    <location>
        <begin position="399"/>
        <end position="418"/>
    </location>
</feature>
<dbReference type="SUPFAM" id="SSF81296">
    <property type="entry name" value="E set domains"/>
    <property type="match status" value="1"/>
</dbReference>
<feature type="domain" description="EAL" evidence="2">
    <location>
        <begin position="650"/>
        <end position="898"/>
    </location>
</feature>
<proteinExistence type="predicted"/>
<name>A0ABM6JM09_9GAMM</name>
<dbReference type="InterPro" id="IPR000160">
    <property type="entry name" value="GGDEF_dom"/>
</dbReference>
<dbReference type="InterPro" id="IPR043128">
    <property type="entry name" value="Rev_trsase/Diguanyl_cyclase"/>
</dbReference>
<gene>
    <name evidence="5" type="ORF">SJ2017_3063</name>
</gene>
<dbReference type="InterPro" id="IPR029787">
    <property type="entry name" value="Nucleotide_cyclase"/>
</dbReference>
<dbReference type="CDD" id="cd02859">
    <property type="entry name" value="E_set_AMPKbeta_like_N"/>
    <property type="match status" value="1"/>
</dbReference>
<dbReference type="Pfam" id="PF00990">
    <property type="entry name" value="GGDEF"/>
    <property type="match status" value="1"/>
</dbReference>
<dbReference type="EMBL" id="CP020472">
    <property type="protein sequence ID" value="ARD23336.1"/>
    <property type="molecule type" value="Genomic_DNA"/>
</dbReference>
<dbReference type="SUPFAM" id="SSF158472">
    <property type="entry name" value="HAMP domain-like"/>
    <property type="match status" value="1"/>
</dbReference>
<dbReference type="PROSITE" id="PS50883">
    <property type="entry name" value="EAL"/>
    <property type="match status" value="1"/>
</dbReference>
<evidence type="ECO:0000313" key="5">
    <source>
        <dbReference type="EMBL" id="ARD23336.1"/>
    </source>
</evidence>
<dbReference type="CDD" id="cd01948">
    <property type="entry name" value="EAL"/>
    <property type="match status" value="1"/>
</dbReference>
<dbReference type="InterPro" id="IPR001633">
    <property type="entry name" value="EAL_dom"/>
</dbReference>
<dbReference type="InterPro" id="IPR035919">
    <property type="entry name" value="EAL_sf"/>
</dbReference>
<keyword evidence="1" id="KW-0812">Transmembrane</keyword>
<organism evidence="5 6">
    <name type="scientific">Shewanella japonica</name>
    <dbReference type="NCBI Taxonomy" id="93973"/>
    <lineage>
        <taxon>Bacteria</taxon>
        <taxon>Pseudomonadati</taxon>
        <taxon>Pseudomonadota</taxon>
        <taxon>Gammaproteobacteria</taxon>
        <taxon>Alteromonadales</taxon>
        <taxon>Shewanellaceae</taxon>
        <taxon>Shewanella</taxon>
    </lineage>
</organism>
<dbReference type="InterPro" id="IPR003660">
    <property type="entry name" value="HAMP_dom"/>
</dbReference>
<dbReference type="Pfam" id="PF00672">
    <property type="entry name" value="HAMP"/>
    <property type="match status" value="1"/>
</dbReference>
<dbReference type="CDD" id="cd01949">
    <property type="entry name" value="GGDEF"/>
    <property type="match status" value="1"/>
</dbReference>
<keyword evidence="1" id="KW-1133">Transmembrane helix</keyword>
<dbReference type="CDD" id="cd06225">
    <property type="entry name" value="HAMP"/>
    <property type="match status" value="1"/>
</dbReference>
<dbReference type="SMART" id="SM00304">
    <property type="entry name" value="HAMP"/>
    <property type="match status" value="1"/>
</dbReference>
<dbReference type="SUPFAM" id="SSF141868">
    <property type="entry name" value="EAL domain-like"/>
    <property type="match status" value="1"/>
</dbReference>
<accession>A0ABM6JM09</accession>
<evidence type="ECO:0008006" key="7">
    <source>
        <dbReference type="Google" id="ProtNLM"/>
    </source>
</evidence>
<dbReference type="PROSITE" id="PS50887">
    <property type="entry name" value="GGDEF"/>
    <property type="match status" value="1"/>
</dbReference>
<dbReference type="Gene3D" id="3.30.70.270">
    <property type="match status" value="1"/>
</dbReference>
<dbReference type="PANTHER" id="PTHR33121">
    <property type="entry name" value="CYCLIC DI-GMP PHOSPHODIESTERASE PDEF"/>
    <property type="match status" value="1"/>
</dbReference>
<feature type="transmembrane region" description="Helical" evidence="1">
    <location>
        <begin position="193"/>
        <end position="211"/>
    </location>
</feature>
<evidence type="ECO:0000259" key="3">
    <source>
        <dbReference type="PROSITE" id="PS50885"/>
    </source>
</evidence>
<dbReference type="InterPro" id="IPR014756">
    <property type="entry name" value="Ig_E-set"/>
</dbReference>
<dbReference type="Gene3D" id="3.20.20.450">
    <property type="entry name" value="EAL domain"/>
    <property type="match status" value="1"/>
</dbReference>
<dbReference type="PANTHER" id="PTHR33121:SF79">
    <property type="entry name" value="CYCLIC DI-GMP PHOSPHODIESTERASE PDED-RELATED"/>
    <property type="match status" value="1"/>
</dbReference>
<feature type="domain" description="GGDEF" evidence="4">
    <location>
        <begin position="509"/>
        <end position="641"/>
    </location>
</feature>
<dbReference type="InterPro" id="IPR050706">
    <property type="entry name" value="Cyclic-di-GMP_PDE-like"/>
</dbReference>
<keyword evidence="6" id="KW-1185">Reference proteome</keyword>
<protein>
    <recommendedName>
        <fullName evidence="7">EAL domain-containing protein</fullName>
    </recommendedName>
</protein>
<dbReference type="PROSITE" id="PS50885">
    <property type="entry name" value="HAMP"/>
    <property type="match status" value="1"/>
</dbReference>
<feature type="transmembrane region" description="Helical" evidence="1">
    <location>
        <begin position="158"/>
        <end position="181"/>
    </location>
</feature>
<dbReference type="NCBIfam" id="TIGR00254">
    <property type="entry name" value="GGDEF"/>
    <property type="match status" value="1"/>
</dbReference>
<evidence type="ECO:0000259" key="2">
    <source>
        <dbReference type="PROSITE" id="PS50883"/>
    </source>
</evidence>
<dbReference type="SMART" id="SM00267">
    <property type="entry name" value="GGDEF"/>
    <property type="match status" value="1"/>
</dbReference>
<dbReference type="SUPFAM" id="SSF55073">
    <property type="entry name" value="Nucleotide cyclase"/>
    <property type="match status" value="1"/>
</dbReference>
<sequence length="900" mass="102238">MSLLTHYLHKWKKRLGILLALLCLWPLQTWVVSLLATNALTPFDITLSLPLSEKLNQQFGLSPTSKINKVFVSGNFSDWHSDDPFYQMQLTGKNQWQYQLPLHPGDIEYKLVLEIEGQANPTWIVDPTNPNTAINPWGDANSLIEVADWPKIAVISQLLTLAVIGAFLLYCVLEPLLYWLLHLKMPLYRKLMLSNLLILICIQVIFFSYQLHQNRQLIKLSISDTLHNMHLVLASNQIDFSQLNNQKDEIDTAIDQFFAQATTRIDKKQTSLFQITLSDFAVLDKNGELISLHHRLQNQSIQLNRAQKLGFDNTHDYFIKGMWASLIPNALSQATNGQLITAKRPAAIRHVETNKTRQSEWVLGFSQVMQPIISRGQLQGFYGGSIQVKLYGEELLNTLFFQLLLLSGVLSLASWLLMSVGKIVTSDILTLTNWTQKIVRGDLTQKLTLNSQDEIQQLGDNFEVMRQSLADNFHKIEQQNSNLFKEAYFNNLTGLPNRKKLYADLHQHQASSLIVFNINDFGQINDFYGVNAGDLIIIEVANSLELVSAPHHLYKTGADEFVVLTHSQFDDAQLQQLAVQIIDYVSHKAIAIDGNEIYVTLSAGGAHCVNDQYTQLHQQADLARRIARRHFQRYQLFTAEMSNPEAFEANMHQSRMLVAAVTHDWVTPYVQLIKPITENLQPKFECLMRICLDDGTVLTPAQFMQTAVRSRLYPRLMAAMLTKSFALFKGLPYAFSVNISLEDIADTERVEQLLKLLKANPETSTRLTLELLESEEITNYDLVHDFIEKVKPYGCKIAIDDFGAGYSNFVHLMRLDIDIIKIDGSLIQHLDQDTKAQHLVETVSSFAKKMGIETVAEFVDSPQVLERVKHYHIDYAQGFLLGKPEASIAEALSISKLETR</sequence>
<keyword evidence="1" id="KW-0472">Membrane</keyword>
<dbReference type="Gene3D" id="2.60.40.10">
    <property type="entry name" value="Immunoglobulins"/>
    <property type="match status" value="1"/>
</dbReference>
<feature type="domain" description="HAMP" evidence="3">
    <location>
        <begin position="422"/>
        <end position="474"/>
    </location>
</feature>
<reference evidence="5 6" key="1">
    <citation type="submission" date="2017-03" db="EMBL/GenBank/DDBJ databases">
        <title>Genome sequencing of Shewanella japonica KCTC 22435.</title>
        <authorList>
            <person name="Kim K.M."/>
        </authorList>
    </citation>
    <scope>NUCLEOTIDE SEQUENCE [LARGE SCALE GENOMIC DNA]</scope>
    <source>
        <strain evidence="5 6">KCTC 22435</strain>
    </source>
</reference>
<dbReference type="Proteomes" id="UP000191820">
    <property type="component" value="Chromosome"/>
</dbReference>
<dbReference type="InterPro" id="IPR013783">
    <property type="entry name" value="Ig-like_fold"/>
</dbReference>
<dbReference type="Gene3D" id="6.10.340.10">
    <property type="match status" value="1"/>
</dbReference>
<evidence type="ECO:0000256" key="1">
    <source>
        <dbReference type="SAM" id="Phobius"/>
    </source>
</evidence>
<dbReference type="RefSeq" id="WP_156003317.1">
    <property type="nucleotide sequence ID" value="NZ_CP020472.1"/>
</dbReference>
<evidence type="ECO:0000313" key="6">
    <source>
        <dbReference type="Proteomes" id="UP000191820"/>
    </source>
</evidence>
<dbReference type="Pfam" id="PF00563">
    <property type="entry name" value="EAL"/>
    <property type="match status" value="1"/>
</dbReference>
<dbReference type="SMART" id="SM00052">
    <property type="entry name" value="EAL"/>
    <property type="match status" value="1"/>
</dbReference>
<evidence type="ECO:0000259" key="4">
    <source>
        <dbReference type="PROSITE" id="PS50887"/>
    </source>
</evidence>